<dbReference type="InterPro" id="IPR005467">
    <property type="entry name" value="His_kinase_dom"/>
</dbReference>
<gene>
    <name evidence="6" type="ORF">DCC81_18030</name>
</gene>
<evidence type="ECO:0000256" key="1">
    <source>
        <dbReference type="ARBA" id="ARBA00000085"/>
    </source>
</evidence>
<keyword evidence="7" id="KW-1185">Reference proteome</keyword>
<dbReference type="SMART" id="SM00387">
    <property type="entry name" value="HATPase_c"/>
    <property type="match status" value="1"/>
</dbReference>
<evidence type="ECO:0000256" key="4">
    <source>
        <dbReference type="SAM" id="Phobius"/>
    </source>
</evidence>
<dbReference type="EMBL" id="QCYK01000002">
    <property type="protein sequence ID" value="PUZ26138.1"/>
    <property type="molecule type" value="Genomic_DNA"/>
</dbReference>
<keyword evidence="4" id="KW-1133">Transmembrane helix</keyword>
<comment type="caution">
    <text evidence="6">The sequence shown here is derived from an EMBL/GenBank/DDBJ whole genome shotgun (WGS) entry which is preliminary data.</text>
</comment>
<feature type="domain" description="Histidine kinase" evidence="5">
    <location>
        <begin position="241"/>
        <end position="459"/>
    </location>
</feature>
<dbReference type="PANTHER" id="PTHR43547">
    <property type="entry name" value="TWO-COMPONENT HISTIDINE KINASE"/>
    <property type="match status" value="1"/>
</dbReference>
<dbReference type="CDD" id="cd00082">
    <property type="entry name" value="HisKA"/>
    <property type="match status" value="1"/>
</dbReference>
<dbReference type="RefSeq" id="WP_108687975.1">
    <property type="nucleotide sequence ID" value="NZ_QCYK01000002.1"/>
</dbReference>
<dbReference type="CDD" id="cd00075">
    <property type="entry name" value="HATPase"/>
    <property type="match status" value="1"/>
</dbReference>
<dbReference type="EC" id="2.7.13.3" evidence="2"/>
<keyword evidence="4" id="KW-0812">Transmembrane</keyword>
<dbReference type="Pfam" id="PF00512">
    <property type="entry name" value="HisKA"/>
    <property type="match status" value="1"/>
</dbReference>
<evidence type="ECO:0000256" key="2">
    <source>
        <dbReference type="ARBA" id="ARBA00012438"/>
    </source>
</evidence>
<evidence type="ECO:0000256" key="3">
    <source>
        <dbReference type="ARBA" id="ARBA00022553"/>
    </source>
</evidence>
<evidence type="ECO:0000313" key="6">
    <source>
        <dbReference type="EMBL" id="PUZ26138.1"/>
    </source>
</evidence>
<reference evidence="6 7" key="1">
    <citation type="submission" date="2018-04" db="EMBL/GenBank/DDBJ databases">
        <title>Chitinophaga fuyangensis sp. nov., isolated from soil in a chemical factory.</title>
        <authorList>
            <person name="Chen K."/>
        </authorList>
    </citation>
    <scope>NUCLEOTIDE SEQUENCE [LARGE SCALE GENOMIC DNA]</scope>
    <source>
        <strain evidence="6 7">LY-1</strain>
    </source>
</reference>
<dbReference type="PROSITE" id="PS50109">
    <property type="entry name" value="HIS_KIN"/>
    <property type="match status" value="1"/>
</dbReference>
<dbReference type="PRINTS" id="PR00344">
    <property type="entry name" value="BCTRLSENSOR"/>
</dbReference>
<dbReference type="AlphaFoldDB" id="A0A2T7BIN9"/>
<dbReference type="GO" id="GO:0000155">
    <property type="term" value="F:phosphorelay sensor kinase activity"/>
    <property type="evidence" value="ECO:0007669"/>
    <property type="project" value="InterPro"/>
</dbReference>
<dbReference type="InterPro" id="IPR036097">
    <property type="entry name" value="HisK_dim/P_sf"/>
</dbReference>
<dbReference type="Gene3D" id="1.10.287.130">
    <property type="match status" value="1"/>
</dbReference>
<evidence type="ECO:0000259" key="5">
    <source>
        <dbReference type="PROSITE" id="PS50109"/>
    </source>
</evidence>
<dbReference type="InterPro" id="IPR004358">
    <property type="entry name" value="Sig_transdc_His_kin-like_C"/>
</dbReference>
<dbReference type="Gene3D" id="3.30.565.10">
    <property type="entry name" value="Histidine kinase-like ATPase, C-terminal domain"/>
    <property type="match status" value="1"/>
</dbReference>
<dbReference type="PANTHER" id="PTHR43547:SF2">
    <property type="entry name" value="HYBRID SIGNAL TRANSDUCTION HISTIDINE KINASE C"/>
    <property type="match status" value="1"/>
</dbReference>
<accession>A0A2T7BIN9</accession>
<dbReference type="SMART" id="SM00388">
    <property type="entry name" value="HisKA"/>
    <property type="match status" value="1"/>
</dbReference>
<sequence>MKRNNQAVFYAAAITAVSIIIFQVYWAYNAYLSARNNLYEKTLQALEKSIDAYQVNAMNSLLPCTPGDSVPRLSVFQVMQSGTGHPVMPDPRSVAGHKAPYKSQFTPYNIAPQYVSEVRRLIARAAATLNPQPVALPAIDSLFKQELARHGVTLHFTLALLPAGTPAAKGDIATFINSGSASYVVTAHASNTWQYVLRESSAPIGISFILILLTAGSLWFMGSIIRSQEKIARLKTEFVNNITHELRTPIAILKSANEALYQFGESGNPEKTRRYLKISAGILNNLDKNVDRLLDVARYEDGRMPVKLVEVRPADIINSVIESLPPQEAQTLTFHSGLGTATVLTDPHIIETAAFNLIDNARKYGGDGTTIQVMLLTSATDNSWQLVVSDNGPGIDAAHLPLIFDKFFRVPTGDLHEIKGYGIGLSHVKQLVALLQGNITVKSKPGKGTTFTINIPFRHE</sequence>
<protein>
    <recommendedName>
        <fullName evidence="2">histidine kinase</fullName>
        <ecNumber evidence="2">2.7.13.3</ecNumber>
    </recommendedName>
</protein>
<dbReference type="InterPro" id="IPR036890">
    <property type="entry name" value="HATPase_C_sf"/>
</dbReference>
<feature type="transmembrane region" description="Helical" evidence="4">
    <location>
        <begin position="204"/>
        <end position="225"/>
    </location>
</feature>
<dbReference type="SUPFAM" id="SSF47384">
    <property type="entry name" value="Homodimeric domain of signal transducing histidine kinase"/>
    <property type="match status" value="1"/>
</dbReference>
<dbReference type="Proteomes" id="UP000244450">
    <property type="component" value="Unassembled WGS sequence"/>
</dbReference>
<dbReference type="InterPro" id="IPR003594">
    <property type="entry name" value="HATPase_dom"/>
</dbReference>
<evidence type="ECO:0000313" key="7">
    <source>
        <dbReference type="Proteomes" id="UP000244450"/>
    </source>
</evidence>
<feature type="transmembrane region" description="Helical" evidence="4">
    <location>
        <begin position="7"/>
        <end position="28"/>
    </location>
</feature>
<dbReference type="SUPFAM" id="SSF55874">
    <property type="entry name" value="ATPase domain of HSP90 chaperone/DNA topoisomerase II/histidine kinase"/>
    <property type="match status" value="1"/>
</dbReference>
<dbReference type="OrthoDB" id="921707at2"/>
<organism evidence="6 7">
    <name type="scientific">Chitinophaga parva</name>
    <dbReference type="NCBI Taxonomy" id="2169414"/>
    <lineage>
        <taxon>Bacteria</taxon>
        <taxon>Pseudomonadati</taxon>
        <taxon>Bacteroidota</taxon>
        <taxon>Chitinophagia</taxon>
        <taxon>Chitinophagales</taxon>
        <taxon>Chitinophagaceae</taxon>
        <taxon>Chitinophaga</taxon>
    </lineage>
</organism>
<keyword evidence="4" id="KW-0472">Membrane</keyword>
<keyword evidence="3" id="KW-0597">Phosphoprotein</keyword>
<comment type="catalytic activity">
    <reaction evidence="1">
        <text>ATP + protein L-histidine = ADP + protein N-phospho-L-histidine.</text>
        <dbReference type="EC" id="2.7.13.3"/>
    </reaction>
</comment>
<dbReference type="InterPro" id="IPR003661">
    <property type="entry name" value="HisK_dim/P_dom"/>
</dbReference>
<proteinExistence type="predicted"/>
<name>A0A2T7BIN9_9BACT</name>
<dbReference type="Pfam" id="PF02518">
    <property type="entry name" value="HATPase_c"/>
    <property type="match status" value="1"/>
</dbReference>